<dbReference type="Proteomes" id="UP000603453">
    <property type="component" value="Unassembled WGS sequence"/>
</dbReference>
<reference evidence="1" key="1">
    <citation type="submission" date="2020-12" db="EMBL/GenBank/DDBJ databases">
        <title>Metabolic potential, ecology and presence of endohyphal bacteria is reflected in genomic diversity of Mucoromycotina.</title>
        <authorList>
            <person name="Muszewska A."/>
            <person name="Okrasinska A."/>
            <person name="Steczkiewicz K."/>
            <person name="Drgas O."/>
            <person name="Orlowska M."/>
            <person name="Perlinska-Lenart U."/>
            <person name="Aleksandrzak-Piekarczyk T."/>
            <person name="Szatraj K."/>
            <person name="Zielenkiewicz U."/>
            <person name="Pilsyk S."/>
            <person name="Malc E."/>
            <person name="Mieczkowski P."/>
            <person name="Kruszewska J.S."/>
            <person name="Biernat P."/>
            <person name="Pawlowska J."/>
        </authorList>
    </citation>
    <scope>NUCLEOTIDE SEQUENCE</scope>
    <source>
        <strain evidence="1">WA0000017839</strain>
    </source>
</reference>
<evidence type="ECO:0000313" key="1">
    <source>
        <dbReference type="EMBL" id="KAG2212412.1"/>
    </source>
</evidence>
<comment type="caution">
    <text evidence="1">The sequence shown here is derived from an EMBL/GenBank/DDBJ whole genome shotgun (WGS) entry which is preliminary data.</text>
</comment>
<keyword evidence="2" id="KW-1185">Reference proteome</keyword>
<name>A0A8H7RLJ5_9FUNG</name>
<dbReference type="EMBL" id="JAEPRD010000006">
    <property type="protein sequence ID" value="KAG2212412.1"/>
    <property type="molecule type" value="Genomic_DNA"/>
</dbReference>
<sequence>MTTPCLTRQNAFLVEDYEVNSPLDWFCSICCQVTWPMKSAFLIGQIRMVDHAIAPAAKGDIHLPEAIVG</sequence>
<dbReference type="AlphaFoldDB" id="A0A8H7RLJ5"/>
<dbReference type="OrthoDB" id="2267229at2759"/>
<evidence type="ECO:0000313" key="2">
    <source>
        <dbReference type="Proteomes" id="UP000603453"/>
    </source>
</evidence>
<accession>A0A8H7RLJ5</accession>
<protein>
    <submittedName>
        <fullName evidence="1">Uncharacterized protein</fullName>
    </submittedName>
</protein>
<gene>
    <name evidence="1" type="ORF">INT47_001773</name>
</gene>
<organism evidence="1 2">
    <name type="scientific">Mucor saturninus</name>
    <dbReference type="NCBI Taxonomy" id="64648"/>
    <lineage>
        <taxon>Eukaryota</taxon>
        <taxon>Fungi</taxon>
        <taxon>Fungi incertae sedis</taxon>
        <taxon>Mucoromycota</taxon>
        <taxon>Mucoromycotina</taxon>
        <taxon>Mucoromycetes</taxon>
        <taxon>Mucorales</taxon>
        <taxon>Mucorineae</taxon>
        <taxon>Mucoraceae</taxon>
        <taxon>Mucor</taxon>
    </lineage>
</organism>
<proteinExistence type="predicted"/>